<dbReference type="Pfam" id="PF13483">
    <property type="entry name" value="Lactamase_B_3"/>
    <property type="match status" value="1"/>
</dbReference>
<comment type="caution">
    <text evidence="1">The sequence shown here is derived from an EMBL/GenBank/DDBJ whole genome shotgun (WGS) entry which is preliminary data.</text>
</comment>
<dbReference type="GO" id="GO:0016787">
    <property type="term" value="F:hydrolase activity"/>
    <property type="evidence" value="ECO:0007669"/>
    <property type="project" value="UniProtKB-KW"/>
</dbReference>
<accession>A0A0G0PPI2</accession>
<dbReference type="PANTHER" id="PTHR39189">
    <property type="entry name" value="UPF0173 METAL-DEPENDENT HYDROLASE YTKL"/>
    <property type="match status" value="1"/>
</dbReference>
<dbReference type="Gene3D" id="3.60.15.10">
    <property type="entry name" value="Ribonuclease Z/Hydroxyacylglutathione hydrolase-like"/>
    <property type="match status" value="1"/>
</dbReference>
<name>A0A0G0PPI2_9BACT</name>
<protein>
    <submittedName>
        <fullName evidence="1">Zn-dependent hydrolase of the beta-lactamase fold-like protein</fullName>
    </submittedName>
</protein>
<dbReference type="InterPro" id="IPR036866">
    <property type="entry name" value="RibonucZ/Hydroxyglut_hydro"/>
</dbReference>
<evidence type="ECO:0000313" key="1">
    <source>
        <dbReference type="EMBL" id="KKR29808.1"/>
    </source>
</evidence>
<proteinExistence type="predicted"/>
<reference evidence="1 2" key="1">
    <citation type="journal article" date="2015" name="Nature">
        <title>rRNA introns, odd ribosomes, and small enigmatic genomes across a large radiation of phyla.</title>
        <authorList>
            <person name="Brown C.T."/>
            <person name="Hug L.A."/>
            <person name="Thomas B.C."/>
            <person name="Sharon I."/>
            <person name="Castelle C.J."/>
            <person name="Singh A."/>
            <person name="Wilkins M.J."/>
            <person name="Williams K.H."/>
            <person name="Banfield J.F."/>
        </authorList>
    </citation>
    <scope>NUCLEOTIDE SEQUENCE [LARGE SCALE GENOMIC DNA]</scope>
</reference>
<organism evidence="1 2">
    <name type="scientific">Candidatus Gottesmanbacteria bacterium GW2011_GWC2_39_8</name>
    <dbReference type="NCBI Taxonomy" id="1618450"/>
    <lineage>
        <taxon>Bacteria</taxon>
        <taxon>Candidatus Gottesmaniibacteriota</taxon>
    </lineage>
</organism>
<keyword evidence="1" id="KW-0378">Hydrolase</keyword>
<dbReference type="AlphaFoldDB" id="A0A0G0PPI2"/>
<dbReference type="Proteomes" id="UP000034539">
    <property type="component" value="Unassembled WGS sequence"/>
</dbReference>
<gene>
    <name evidence="1" type="ORF">UT63_C0115G0009</name>
</gene>
<dbReference type="PANTHER" id="PTHR39189:SF1">
    <property type="entry name" value="UPF0173 METAL-DEPENDENT HYDROLASE YTKL"/>
    <property type="match status" value="1"/>
</dbReference>
<evidence type="ECO:0000313" key="2">
    <source>
        <dbReference type="Proteomes" id="UP000034539"/>
    </source>
</evidence>
<dbReference type="SUPFAM" id="SSF56281">
    <property type="entry name" value="Metallo-hydrolase/oxidoreductase"/>
    <property type="match status" value="1"/>
</dbReference>
<dbReference type="EMBL" id="LBXN01000115">
    <property type="protein sequence ID" value="KKR29808.1"/>
    <property type="molecule type" value="Genomic_DNA"/>
</dbReference>
<sequence>MEIIRVGHSSFKIKGKQATVVMDPYDPDMLGIKYPKVEADLVTISHDHPDHHFAAAVEGSPIILSAPGEYEVKGVKVFGISVFHDDEKGAKRGKNTLFRIEIDKVSILHCGDLGHKLSDKELDLIDGVDILLVPVGGFFTISAQVASEVVAQVEPKIVIPMHYNEDRINQENFGQLTKVDVFLKEMGKPDITPVPKLSVTKDKLPAELTVAVLE</sequence>